<dbReference type="OrthoDB" id="4467391at2"/>
<feature type="domain" description="STAS" evidence="1">
    <location>
        <begin position="47"/>
        <end position="142"/>
    </location>
</feature>
<dbReference type="InterPro" id="IPR036513">
    <property type="entry name" value="STAS_dom_sf"/>
</dbReference>
<dbReference type="PROSITE" id="PS50801">
    <property type="entry name" value="STAS"/>
    <property type="match status" value="1"/>
</dbReference>
<name>A0A1H5D0W8_RHOJO</name>
<reference evidence="3" key="1">
    <citation type="submission" date="2016-10" db="EMBL/GenBank/DDBJ databases">
        <authorList>
            <person name="Varghese N."/>
        </authorList>
    </citation>
    <scope>NUCLEOTIDE SEQUENCE [LARGE SCALE GENOMIC DNA]</scope>
    <source>
        <strain evidence="3">DSM 44719</strain>
    </source>
</reference>
<dbReference type="AlphaFoldDB" id="A0A1H5D0W8"/>
<dbReference type="Pfam" id="PF01740">
    <property type="entry name" value="STAS"/>
    <property type="match status" value="1"/>
</dbReference>
<accession>A0A1H5D0W8</accession>
<evidence type="ECO:0000313" key="3">
    <source>
        <dbReference type="Proteomes" id="UP000183407"/>
    </source>
</evidence>
<dbReference type="RefSeq" id="WP_073367527.1">
    <property type="nucleotide sequence ID" value="NZ_FNTL01000004.1"/>
</dbReference>
<evidence type="ECO:0000259" key="1">
    <source>
        <dbReference type="PROSITE" id="PS50801"/>
    </source>
</evidence>
<evidence type="ECO:0000313" key="2">
    <source>
        <dbReference type="EMBL" id="SED72567.1"/>
    </source>
</evidence>
<organism evidence="2 3">
    <name type="scientific">Rhodococcus jostii</name>
    <dbReference type="NCBI Taxonomy" id="132919"/>
    <lineage>
        <taxon>Bacteria</taxon>
        <taxon>Bacillati</taxon>
        <taxon>Actinomycetota</taxon>
        <taxon>Actinomycetes</taxon>
        <taxon>Mycobacteriales</taxon>
        <taxon>Nocardiaceae</taxon>
        <taxon>Rhodococcus</taxon>
    </lineage>
</organism>
<proteinExistence type="predicted"/>
<gene>
    <name evidence="2" type="ORF">SAMN04490220_5339</name>
</gene>
<dbReference type="EMBL" id="FNTL01000004">
    <property type="protein sequence ID" value="SED72567.1"/>
    <property type="molecule type" value="Genomic_DNA"/>
</dbReference>
<dbReference type="SUPFAM" id="SSF52091">
    <property type="entry name" value="SpoIIaa-like"/>
    <property type="match status" value="1"/>
</dbReference>
<dbReference type="InterPro" id="IPR002645">
    <property type="entry name" value="STAS_dom"/>
</dbReference>
<dbReference type="Gene3D" id="3.30.750.24">
    <property type="entry name" value="STAS domain"/>
    <property type="match status" value="1"/>
</dbReference>
<sequence>MAYFRSIFDSPAHVQSSLSGTAEWDNADPGQPGFRIEIDEPTAGPGVIRVHGDVDVVTAPILSACLAEALLTGHSVVVDLLHVPFIGCAGLAALDDAATRLSEQRCLLTVAAPARLHSTLDRVGISTAVRCFDTVAEAFHAALAHPATTADREPTFPILDRPRSLHCSLAALPSTARLDREGTAR</sequence>
<dbReference type="Proteomes" id="UP000183407">
    <property type="component" value="Unassembled WGS sequence"/>
</dbReference>
<protein>
    <submittedName>
        <fullName evidence="2">Anti-anti-sigma factor</fullName>
    </submittedName>
</protein>